<dbReference type="RefSeq" id="WP_094785083.1">
    <property type="nucleotide sequence ID" value="NZ_BEDT01000004.1"/>
</dbReference>
<evidence type="ECO:0000313" key="4">
    <source>
        <dbReference type="Proteomes" id="UP000218689"/>
    </source>
</evidence>
<accession>A0A224XEP9</accession>
<keyword evidence="4" id="KW-1185">Reference proteome</keyword>
<dbReference type="InterPro" id="IPR040607">
    <property type="entry name" value="ALP_N"/>
</dbReference>
<dbReference type="CDD" id="cd24021">
    <property type="entry name" value="ASKHA_NBD_ParM_Psk41-like"/>
    <property type="match status" value="1"/>
</dbReference>
<name>A0A224XEP9_9LACT</name>
<gene>
    <name evidence="3" type="ORF">RsY01_1657</name>
</gene>
<dbReference type="Pfam" id="PF22128">
    <property type="entry name" value="Alp7A_like_C"/>
    <property type="match status" value="1"/>
</dbReference>
<dbReference type="InterPro" id="IPR043129">
    <property type="entry name" value="ATPase_NBD"/>
</dbReference>
<comment type="caution">
    <text evidence="3">The sequence shown here is derived from an EMBL/GenBank/DDBJ whole genome shotgun (WGS) entry which is preliminary data.</text>
</comment>
<evidence type="ECO:0000259" key="1">
    <source>
        <dbReference type="Pfam" id="PF17989"/>
    </source>
</evidence>
<dbReference type="EMBL" id="BEDT01000004">
    <property type="protein sequence ID" value="GAX48043.1"/>
    <property type="molecule type" value="Genomic_DNA"/>
</dbReference>
<reference evidence="4" key="1">
    <citation type="submission" date="2017-08" db="EMBL/GenBank/DDBJ databases">
        <title>Draft genome sequence of Lactococcus sp. strain Rs-Y01, isolated from the gut of the lower termite Reticulitermes speratus.</title>
        <authorList>
            <person name="Ohkuma M."/>
            <person name="Yuki M."/>
        </authorList>
    </citation>
    <scope>NUCLEOTIDE SEQUENCE [LARGE SCALE GENOMIC DNA]</scope>
    <source>
        <strain evidence="4">Rs-Y01</strain>
    </source>
</reference>
<feature type="domain" description="Alp7A-like C-terminal" evidence="2">
    <location>
        <begin position="194"/>
        <end position="314"/>
    </location>
</feature>
<dbReference type="OrthoDB" id="2304187at2"/>
<proteinExistence type="predicted"/>
<dbReference type="AlphaFoldDB" id="A0A224XEP9"/>
<dbReference type="InterPro" id="IPR054368">
    <property type="entry name" value="Alp7A-like_C"/>
</dbReference>
<dbReference type="Pfam" id="PF17989">
    <property type="entry name" value="ALP_N"/>
    <property type="match status" value="1"/>
</dbReference>
<organism evidence="3 4">
    <name type="scientific">Pseudolactococcus reticulitermitis</name>
    <dbReference type="NCBI Taxonomy" id="2025039"/>
    <lineage>
        <taxon>Bacteria</taxon>
        <taxon>Bacillati</taxon>
        <taxon>Bacillota</taxon>
        <taxon>Bacilli</taxon>
        <taxon>Lactobacillales</taxon>
        <taxon>Streptococcaceae</taxon>
        <taxon>Pseudolactococcus</taxon>
    </lineage>
</organism>
<dbReference type="SUPFAM" id="SSF53067">
    <property type="entry name" value="Actin-like ATPase domain"/>
    <property type="match status" value="1"/>
</dbReference>
<dbReference type="Proteomes" id="UP000218689">
    <property type="component" value="Unassembled WGS sequence"/>
</dbReference>
<protein>
    <submittedName>
        <fullName evidence="3">Uncharacterized protein</fullName>
    </submittedName>
</protein>
<evidence type="ECO:0000313" key="3">
    <source>
        <dbReference type="EMBL" id="GAX48043.1"/>
    </source>
</evidence>
<evidence type="ECO:0000259" key="2">
    <source>
        <dbReference type="Pfam" id="PF22128"/>
    </source>
</evidence>
<sequence length="412" mass="46272">MNIFAIDLGNKRVKMKSDRGEYVYPASYLVAETVTRGVLGGWQLKGNQVYAVDKEDNRFVWGTELDAYHLSEKMIDTYGRSGRIEQKKAQRILEFALGRLALDYKESRTKPLVVNLVLGVPITDMHQDSHTIQTLKELMIGRHYIQVDGEELIVEIPSEDYLLVVPQYMGTAFELAYDEAMHPIDAFANGRMGILDIGGGTILVNTSNHLNPAPMGAERFEGVQTLIKRIAEKINSTKLFTIERLLREGSTSGSYLYQPSRNTADSRDISSLVKKAIEDYTRFTVAPLITENFPDIEDADFIVMTGGGANIIDKTALLDEIGQAYFDRLVFISSSELANVRGFYKYAVLSWSGSREMPASEKCDTPLTAPIIPMMTEETPTPVAKETPDYSDQLQQVQNNLKRLRDEIDQET</sequence>
<feature type="domain" description="Actin-like protein N-terminal" evidence="1">
    <location>
        <begin position="5"/>
        <end position="167"/>
    </location>
</feature>
<dbReference type="Gene3D" id="3.30.420.40">
    <property type="match status" value="2"/>
</dbReference>